<dbReference type="Proteomes" id="UP000238081">
    <property type="component" value="Unassembled WGS sequence"/>
</dbReference>
<comment type="caution">
    <text evidence="2">The sequence shown here is derived from an EMBL/GenBank/DDBJ whole genome shotgun (WGS) entry which is preliminary data.</text>
</comment>
<proteinExistence type="predicted"/>
<gene>
    <name evidence="2" type="ORF">AWN73_02865</name>
</gene>
<dbReference type="AlphaFoldDB" id="A0A0A6PRT7"/>
<dbReference type="RefSeq" id="WP_003408721.1">
    <property type="nucleotide sequence ID" value="NZ_CP013239.1"/>
</dbReference>
<name>A0A0A6PRT7_CLOBU</name>
<dbReference type="InterPro" id="IPR058355">
    <property type="entry name" value="DUF8042"/>
</dbReference>
<evidence type="ECO:0000313" key="3">
    <source>
        <dbReference type="Proteomes" id="UP000238081"/>
    </source>
</evidence>
<sequence length="112" mass="13163">MEEKEALRTVDEYLYKLKDGINNISSLIQEGKEQESFNLIAQVADGLQWINEAFDATKLYHHDELSLENTNQFIEEISEALENEDYILVSDIFKYEITPIIEELQLNMKKYI</sequence>
<reference evidence="2 3" key="1">
    <citation type="submission" date="2016-01" db="EMBL/GenBank/DDBJ databases">
        <title>Characterization of the Clostridium difficile lineages that are prevalent in Hong Kong and China.</title>
        <authorList>
            <person name="Kwok J.S.-L."/>
            <person name="Lam W.-Y."/>
            <person name="Ip M."/>
            <person name="Chan T.-F."/>
            <person name="Hawkey P.M."/>
            <person name="Tsui S.K.-W."/>
        </authorList>
    </citation>
    <scope>NUCLEOTIDE SEQUENCE [LARGE SCALE GENOMIC DNA]</scope>
    <source>
        <strain evidence="2 3">300064</strain>
    </source>
</reference>
<protein>
    <recommendedName>
        <fullName evidence="1">DUF8042 domain-containing protein</fullName>
    </recommendedName>
</protein>
<dbReference type="Pfam" id="PF26154">
    <property type="entry name" value="DUF8042"/>
    <property type="match status" value="1"/>
</dbReference>
<evidence type="ECO:0000313" key="2">
    <source>
        <dbReference type="EMBL" id="PPV14669.1"/>
    </source>
</evidence>
<feature type="domain" description="DUF8042" evidence="1">
    <location>
        <begin position="2"/>
        <end position="111"/>
    </location>
</feature>
<accession>A0A0A6PRT7</accession>
<evidence type="ECO:0000259" key="1">
    <source>
        <dbReference type="Pfam" id="PF26154"/>
    </source>
</evidence>
<organism evidence="2 3">
    <name type="scientific">Clostridium butyricum</name>
    <dbReference type="NCBI Taxonomy" id="1492"/>
    <lineage>
        <taxon>Bacteria</taxon>
        <taxon>Bacillati</taxon>
        <taxon>Bacillota</taxon>
        <taxon>Clostridia</taxon>
        <taxon>Eubacteriales</taxon>
        <taxon>Clostridiaceae</taxon>
        <taxon>Clostridium</taxon>
    </lineage>
</organism>
<dbReference type="EMBL" id="LRDH01000107">
    <property type="protein sequence ID" value="PPV14669.1"/>
    <property type="molecule type" value="Genomic_DNA"/>
</dbReference>